<feature type="signal peptide" evidence="8">
    <location>
        <begin position="1"/>
        <end position="21"/>
    </location>
</feature>
<comment type="subunit">
    <text evidence="7">The basal body constitutes a major portion of the flagellar organelle and consists of four rings (L,P,S, and M) mounted on a central rod.</text>
</comment>
<dbReference type="InterPro" id="IPR000527">
    <property type="entry name" value="Flag_Lring"/>
</dbReference>
<keyword evidence="6 7" id="KW-0998">Cell outer membrane</keyword>
<dbReference type="GO" id="GO:0071973">
    <property type="term" value="P:bacterial-type flagellum-dependent cell motility"/>
    <property type="evidence" value="ECO:0007669"/>
    <property type="project" value="InterPro"/>
</dbReference>
<evidence type="ECO:0000256" key="7">
    <source>
        <dbReference type="HAMAP-Rule" id="MF_00415"/>
    </source>
</evidence>
<accession>A0A2D2B0E9</accession>
<dbReference type="GO" id="GO:0003774">
    <property type="term" value="F:cytoskeletal motor activity"/>
    <property type="evidence" value="ECO:0007669"/>
    <property type="project" value="InterPro"/>
</dbReference>
<protein>
    <recommendedName>
        <fullName evidence="7">Flagellar L-ring protein</fullName>
    </recommendedName>
    <alternativeName>
        <fullName evidence="7">Basal body L-ring protein</fullName>
    </alternativeName>
</protein>
<comment type="similarity">
    <text evidence="2 7">Belongs to the FlgH family.</text>
</comment>
<proteinExistence type="inferred from homology"/>
<dbReference type="OrthoDB" id="9789227at2"/>
<dbReference type="AlphaFoldDB" id="A0A2D2B0E9"/>
<dbReference type="PRINTS" id="PR01008">
    <property type="entry name" value="FLGLRINGFLGH"/>
</dbReference>
<dbReference type="PANTHER" id="PTHR34933:SF1">
    <property type="entry name" value="FLAGELLAR L-RING PROTEIN"/>
    <property type="match status" value="1"/>
</dbReference>
<evidence type="ECO:0000256" key="3">
    <source>
        <dbReference type="ARBA" id="ARBA00022729"/>
    </source>
</evidence>
<keyword evidence="4 7" id="KW-0472">Membrane</keyword>
<gene>
    <name evidence="7" type="primary">flgH</name>
    <name evidence="9" type="ORF">CSW64_15585</name>
</gene>
<evidence type="ECO:0000256" key="5">
    <source>
        <dbReference type="ARBA" id="ARBA00023143"/>
    </source>
</evidence>
<dbReference type="NCBIfam" id="NF001305">
    <property type="entry name" value="PRK00249.1-5"/>
    <property type="match status" value="1"/>
</dbReference>
<keyword evidence="9" id="KW-0282">Flagellum</keyword>
<keyword evidence="10" id="KW-1185">Reference proteome</keyword>
<evidence type="ECO:0000256" key="1">
    <source>
        <dbReference type="ARBA" id="ARBA00002591"/>
    </source>
</evidence>
<comment type="function">
    <text evidence="1 7">Assembles around the rod to form the L-ring and probably protects the motor/basal body from shearing forces during rotation.</text>
</comment>
<comment type="subcellular location">
    <subcellularLocation>
        <location evidence="7">Cell outer membrane</location>
    </subcellularLocation>
    <subcellularLocation>
        <location evidence="7">Bacterial flagellum basal body</location>
    </subcellularLocation>
</comment>
<keyword evidence="9" id="KW-0966">Cell projection</keyword>
<evidence type="ECO:0000256" key="4">
    <source>
        <dbReference type="ARBA" id="ARBA00023136"/>
    </source>
</evidence>
<name>A0A2D2B0E9_9CAUL</name>
<dbReference type="GO" id="GO:0009279">
    <property type="term" value="C:cell outer membrane"/>
    <property type="evidence" value="ECO:0007669"/>
    <property type="project" value="UniProtKB-SubCell"/>
</dbReference>
<evidence type="ECO:0000313" key="10">
    <source>
        <dbReference type="Proteomes" id="UP000228945"/>
    </source>
</evidence>
<evidence type="ECO:0000313" key="9">
    <source>
        <dbReference type="EMBL" id="ATQ43713.1"/>
    </source>
</evidence>
<keyword evidence="3 8" id="KW-0732">Signal</keyword>
<feature type="chain" id="PRO_5013709477" description="Flagellar L-ring protein" evidence="8">
    <location>
        <begin position="22"/>
        <end position="242"/>
    </location>
</feature>
<dbReference type="HAMAP" id="MF_00415">
    <property type="entry name" value="FlgH"/>
    <property type="match status" value="1"/>
</dbReference>
<evidence type="ECO:0000256" key="8">
    <source>
        <dbReference type="SAM" id="SignalP"/>
    </source>
</evidence>
<sequence>MRLPLIAALAFVPLAACSTVAETVRGPNLSPVGYPSALTPNDQNFASVREPQPQAASANSLWRVGARTFFGDQRAARVGDILTVQIDIDDSARTQNSTATSRAANSKMGVPHFFGLESSLGKILPGGFDPSAMVETGSNSTKAGSGSISRSEKISLTVAAVVTGVMPNGNMVIQGTQEVLTNGELRRLTVSGLVRPEDISAANTIKHTQIAEARIAYGGRGDISRAQKTPVGQGLVETFTPF</sequence>
<evidence type="ECO:0000256" key="6">
    <source>
        <dbReference type="ARBA" id="ARBA00023237"/>
    </source>
</evidence>
<dbReference type="EMBL" id="CP024201">
    <property type="protein sequence ID" value="ATQ43713.1"/>
    <property type="molecule type" value="Genomic_DNA"/>
</dbReference>
<dbReference type="RefSeq" id="WP_099622962.1">
    <property type="nucleotide sequence ID" value="NZ_CP024201.1"/>
</dbReference>
<keyword evidence="5 7" id="KW-0975">Bacterial flagellum</keyword>
<evidence type="ECO:0000256" key="2">
    <source>
        <dbReference type="ARBA" id="ARBA00006929"/>
    </source>
</evidence>
<organism evidence="9 10">
    <name type="scientific">Caulobacter mirabilis</name>
    <dbReference type="NCBI Taxonomy" id="69666"/>
    <lineage>
        <taxon>Bacteria</taxon>
        <taxon>Pseudomonadati</taxon>
        <taxon>Pseudomonadota</taxon>
        <taxon>Alphaproteobacteria</taxon>
        <taxon>Caulobacterales</taxon>
        <taxon>Caulobacteraceae</taxon>
        <taxon>Caulobacter</taxon>
    </lineage>
</organism>
<dbReference type="Pfam" id="PF02107">
    <property type="entry name" value="FlgH"/>
    <property type="match status" value="1"/>
</dbReference>
<dbReference type="GO" id="GO:0009427">
    <property type="term" value="C:bacterial-type flagellum basal body, distal rod, L ring"/>
    <property type="evidence" value="ECO:0007669"/>
    <property type="project" value="InterPro"/>
</dbReference>
<dbReference type="KEGG" id="cmb:CSW64_15585"/>
<dbReference type="PANTHER" id="PTHR34933">
    <property type="entry name" value="FLAGELLAR L-RING PROTEIN"/>
    <property type="match status" value="1"/>
</dbReference>
<keyword evidence="9" id="KW-0969">Cilium</keyword>
<dbReference type="Proteomes" id="UP000228945">
    <property type="component" value="Chromosome"/>
</dbReference>
<reference evidence="9 10" key="1">
    <citation type="submission" date="2017-10" db="EMBL/GenBank/DDBJ databases">
        <title>Genome sequence of Caulobacter mirabilis FWC38.</title>
        <authorList>
            <person name="Fiebig A."/>
            <person name="Crosson S."/>
        </authorList>
    </citation>
    <scope>NUCLEOTIDE SEQUENCE [LARGE SCALE GENOMIC DNA]</scope>
    <source>
        <strain evidence="9 10">FWC 38</strain>
    </source>
</reference>